<sequence length="81" mass="8665">MRSSSSTTTSTTPPHSIPLQIQANPSATTAVGLFLLLSNPDLGFSQTQIPPSAAWWEGRGLVGSSTIGVRLHVLQRRAPRR</sequence>
<reference evidence="2 3" key="1">
    <citation type="journal article" date="2021" name="Commun. Biol.">
        <title>The genome of Shorea leprosula (Dipterocarpaceae) highlights the ecological relevance of drought in aseasonal tropical rainforests.</title>
        <authorList>
            <person name="Ng K.K.S."/>
            <person name="Kobayashi M.J."/>
            <person name="Fawcett J.A."/>
            <person name="Hatakeyama M."/>
            <person name="Paape T."/>
            <person name="Ng C.H."/>
            <person name="Ang C.C."/>
            <person name="Tnah L.H."/>
            <person name="Lee C.T."/>
            <person name="Nishiyama T."/>
            <person name="Sese J."/>
            <person name="O'Brien M.J."/>
            <person name="Copetti D."/>
            <person name="Mohd Noor M.I."/>
            <person name="Ong R.C."/>
            <person name="Putra M."/>
            <person name="Sireger I.Z."/>
            <person name="Indrioko S."/>
            <person name="Kosugi Y."/>
            <person name="Izuno A."/>
            <person name="Isagi Y."/>
            <person name="Lee S.L."/>
            <person name="Shimizu K.K."/>
        </authorList>
    </citation>
    <scope>NUCLEOTIDE SEQUENCE [LARGE SCALE GENOMIC DNA]</scope>
    <source>
        <strain evidence="2">214</strain>
    </source>
</reference>
<evidence type="ECO:0000313" key="3">
    <source>
        <dbReference type="Proteomes" id="UP001054252"/>
    </source>
</evidence>
<evidence type="ECO:0000313" key="2">
    <source>
        <dbReference type="EMBL" id="GKV21338.1"/>
    </source>
</evidence>
<dbReference type="AlphaFoldDB" id="A0AAV5K319"/>
<keyword evidence="3" id="KW-1185">Reference proteome</keyword>
<evidence type="ECO:0000256" key="1">
    <source>
        <dbReference type="SAM" id="MobiDB-lite"/>
    </source>
</evidence>
<dbReference type="Proteomes" id="UP001054252">
    <property type="component" value="Unassembled WGS sequence"/>
</dbReference>
<comment type="caution">
    <text evidence="2">The sequence shown here is derived from an EMBL/GenBank/DDBJ whole genome shotgun (WGS) entry which is preliminary data.</text>
</comment>
<organism evidence="2 3">
    <name type="scientific">Rubroshorea leprosula</name>
    <dbReference type="NCBI Taxonomy" id="152421"/>
    <lineage>
        <taxon>Eukaryota</taxon>
        <taxon>Viridiplantae</taxon>
        <taxon>Streptophyta</taxon>
        <taxon>Embryophyta</taxon>
        <taxon>Tracheophyta</taxon>
        <taxon>Spermatophyta</taxon>
        <taxon>Magnoliopsida</taxon>
        <taxon>eudicotyledons</taxon>
        <taxon>Gunneridae</taxon>
        <taxon>Pentapetalae</taxon>
        <taxon>rosids</taxon>
        <taxon>malvids</taxon>
        <taxon>Malvales</taxon>
        <taxon>Dipterocarpaceae</taxon>
        <taxon>Rubroshorea</taxon>
    </lineage>
</organism>
<accession>A0AAV5K319</accession>
<feature type="compositionally biased region" description="Low complexity" evidence="1">
    <location>
        <begin position="1"/>
        <end position="12"/>
    </location>
</feature>
<dbReference type="EMBL" id="BPVZ01000057">
    <property type="protein sequence ID" value="GKV21338.1"/>
    <property type="molecule type" value="Genomic_DNA"/>
</dbReference>
<gene>
    <name evidence="2" type="ORF">SLEP1_g31325</name>
</gene>
<name>A0AAV5K319_9ROSI</name>
<protein>
    <submittedName>
        <fullName evidence="2">Uncharacterized protein</fullName>
    </submittedName>
</protein>
<proteinExistence type="predicted"/>
<feature type="region of interest" description="Disordered" evidence="1">
    <location>
        <begin position="1"/>
        <end position="22"/>
    </location>
</feature>